<accession>A0ACC1MX69</accession>
<evidence type="ECO:0000313" key="1">
    <source>
        <dbReference type="EMBL" id="KAJ2971595.1"/>
    </source>
</evidence>
<gene>
    <name evidence="1" type="ORF">NQ176_g7614</name>
</gene>
<proteinExistence type="predicted"/>
<reference evidence="1" key="1">
    <citation type="submission" date="2022-08" db="EMBL/GenBank/DDBJ databases">
        <title>Genome Sequence of Lecanicillium fungicola.</title>
        <authorList>
            <person name="Buettner E."/>
        </authorList>
    </citation>
    <scope>NUCLEOTIDE SEQUENCE</scope>
    <source>
        <strain evidence="1">Babe33</strain>
    </source>
</reference>
<name>A0ACC1MX69_9HYPO</name>
<evidence type="ECO:0000313" key="2">
    <source>
        <dbReference type="Proteomes" id="UP001143910"/>
    </source>
</evidence>
<sequence length="636" mass="71410">MTAQYQYESLGYLGNDNIRILTLHPGNPSDQLVGTLAVVSIESDATYEALSYVWADPGSPNSANEILIRDGNSQAILNLRGGSIVAALHQLRLPDRPRRIWTDQCCINQDDPVERSMQVQFMNRIYRNAAHVQVWLGLDTRKEADLAFNLVCKLDKILDSSSVHDTCSESQKRELVSHVTNNHEALKALTNRTWFTRGWIVQEIGTQAPATLHWGEATLDWNLLASVCMRLKSYHQLRAALDISTSDISFLYRRFVEPDESTHHANRFNFVYELQRARHLQFSDDRDRVFAFLGHFSAQAHHALGCGPVSIVADYTKTVVETYIGVAVRILRENPTALCILLASVQHRSASLPSNQPEPAISLEAWLKDTGQLPSWVPDWRRSEGIILAEPICPHRAHGSSTANVEVIDGDNLVLRVHGVAIDTIDASSRRLSEQDFYVKKSRDQPLTMIERLWRDICRKSLFNFKELYRNGQPALFAFMQTLANGCVQAAGHKSVPYQGVPETVWQQKAARYIVDTIGALDDTVSEDVRSAAEVTKYEAESDNWCRWATSASDSRIFAKTKAGYYVLGPAALEPGDMVCVLFGSKVPFCLRPMGICMGQQRYLLVGECYVHGLMNGEAMDMLAQNKLNETIFTMM</sequence>
<dbReference type="Proteomes" id="UP001143910">
    <property type="component" value="Unassembled WGS sequence"/>
</dbReference>
<comment type="caution">
    <text evidence="1">The sequence shown here is derived from an EMBL/GenBank/DDBJ whole genome shotgun (WGS) entry which is preliminary data.</text>
</comment>
<keyword evidence="2" id="KW-1185">Reference proteome</keyword>
<protein>
    <submittedName>
        <fullName evidence="1">Uncharacterized protein</fullName>
    </submittedName>
</protein>
<dbReference type="EMBL" id="JANJQO010001312">
    <property type="protein sequence ID" value="KAJ2971595.1"/>
    <property type="molecule type" value="Genomic_DNA"/>
</dbReference>
<organism evidence="1 2">
    <name type="scientific">Zarea fungicola</name>
    <dbReference type="NCBI Taxonomy" id="93591"/>
    <lineage>
        <taxon>Eukaryota</taxon>
        <taxon>Fungi</taxon>
        <taxon>Dikarya</taxon>
        <taxon>Ascomycota</taxon>
        <taxon>Pezizomycotina</taxon>
        <taxon>Sordariomycetes</taxon>
        <taxon>Hypocreomycetidae</taxon>
        <taxon>Hypocreales</taxon>
        <taxon>Cordycipitaceae</taxon>
        <taxon>Zarea</taxon>
    </lineage>
</organism>